<feature type="domain" description="ATP-grasp" evidence="2">
    <location>
        <begin position="141"/>
        <end position="326"/>
    </location>
</feature>
<dbReference type="RefSeq" id="WP_125242418.1">
    <property type="nucleotide sequence ID" value="NZ_RSED01000004.1"/>
</dbReference>
<organism evidence="3 4">
    <name type="scientific">Aquabacterium soli</name>
    <dbReference type="NCBI Taxonomy" id="2493092"/>
    <lineage>
        <taxon>Bacteria</taxon>
        <taxon>Pseudomonadati</taxon>
        <taxon>Pseudomonadota</taxon>
        <taxon>Betaproteobacteria</taxon>
        <taxon>Burkholderiales</taxon>
        <taxon>Aquabacterium</taxon>
    </lineage>
</organism>
<name>A0A3R8S968_9BURK</name>
<dbReference type="AlphaFoldDB" id="A0A3R8S968"/>
<evidence type="ECO:0000313" key="4">
    <source>
        <dbReference type="Proteomes" id="UP000269265"/>
    </source>
</evidence>
<dbReference type="InterPro" id="IPR011761">
    <property type="entry name" value="ATP-grasp"/>
</dbReference>
<dbReference type="GO" id="GO:0046872">
    <property type="term" value="F:metal ion binding"/>
    <property type="evidence" value="ECO:0007669"/>
    <property type="project" value="InterPro"/>
</dbReference>
<dbReference type="Gene3D" id="3.30.470.20">
    <property type="entry name" value="ATP-grasp fold, B domain"/>
    <property type="match status" value="1"/>
</dbReference>
<dbReference type="EMBL" id="RSED01000004">
    <property type="protein sequence ID" value="RRS05199.1"/>
    <property type="molecule type" value="Genomic_DNA"/>
</dbReference>
<dbReference type="SUPFAM" id="SSF56059">
    <property type="entry name" value="Glutathione synthetase ATP-binding domain-like"/>
    <property type="match status" value="1"/>
</dbReference>
<dbReference type="OrthoDB" id="9149376at2"/>
<dbReference type="Proteomes" id="UP000269265">
    <property type="component" value="Unassembled WGS sequence"/>
</dbReference>
<dbReference type="GO" id="GO:0005524">
    <property type="term" value="F:ATP binding"/>
    <property type="evidence" value="ECO:0007669"/>
    <property type="project" value="UniProtKB-UniRule"/>
</dbReference>
<dbReference type="InterPro" id="IPR005479">
    <property type="entry name" value="CPAse_ATP-bd"/>
</dbReference>
<proteinExistence type="predicted"/>
<evidence type="ECO:0000313" key="3">
    <source>
        <dbReference type="EMBL" id="RRS05199.1"/>
    </source>
</evidence>
<dbReference type="Pfam" id="PF02786">
    <property type="entry name" value="CPSase_L_D2"/>
    <property type="match status" value="1"/>
</dbReference>
<comment type="caution">
    <text evidence="3">The sequence shown here is derived from an EMBL/GenBank/DDBJ whole genome shotgun (WGS) entry which is preliminary data.</text>
</comment>
<sequence>MTEAISPDAHQPPRILLVGLLPGMGSMHLPRRLARAGLEVVFAGIRACLASRSGHVRAFCPWQFNEGGGLAVEPFIQCVRQLQPQWVIPLDEVSSQMLQQMGVGRLPGGQSALPNDVVALLQRSLGHPGGYPLFAVRRRAFETAREANIPAPVQADVGTLDACLEFARSHGYPVVLKQETSRGGVGTFILDNDAALRDFAASGRLSRPGPPWVIQAFVNGALGMHAVFAQQGRVLAQVSAIQLSRRSARMTAPSSVVRLLQHDAMSASCAAFVAANQASGFHGWDFQLDEAGNALMIEHNPRPISISHLGHLLGDDLCGALAHVCGVAPAKPQVHAEGERLVALFPDEWQRDPHSPMLHDAFHDAPWDDQPLLTALLQENMRLI</sequence>
<reference evidence="3 4" key="1">
    <citation type="submission" date="2018-12" db="EMBL/GenBank/DDBJ databases">
        <title>The whole draft genome of Aquabacterium sp. SJQ9.</title>
        <authorList>
            <person name="Sun L."/>
            <person name="Gao X."/>
            <person name="Chen W."/>
            <person name="Huang K."/>
        </authorList>
    </citation>
    <scope>NUCLEOTIDE SEQUENCE [LARGE SCALE GENOMIC DNA]</scope>
    <source>
        <strain evidence="3 4">SJQ9</strain>
    </source>
</reference>
<dbReference type="PROSITE" id="PS50975">
    <property type="entry name" value="ATP_GRASP"/>
    <property type="match status" value="1"/>
</dbReference>
<keyword evidence="4" id="KW-1185">Reference proteome</keyword>
<protein>
    <recommendedName>
        <fullName evidence="2">ATP-grasp domain-containing protein</fullName>
    </recommendedName>
</protein>
<gene>
    <name evidence="3" type="ORF">EIP75_06465</name>
</gene>
<keyword evidence="1" id="KW-0067">ATP-binding</keyword>
<evidence type="ECO:0000256" key="1">
    <source>
        <dbReference type="PROSITE-ProRule" id="PRU00409"/>
    </source>
</evidence>
<keyword evidence="1" id="KW-0547">Nucleotide-binding</keyword>
<accession>A0A3R8S968</accession>
<evidence type="ECO:0000259" key="2">
    <source>
        <dbReference type="PROSITE" id="PS50975"/>
    </source>
</evidence>